<dbReference type="InterPro" id="IPR001315">
    <property type="entry name" value="CARD"/>
</dbReference>
<feature type="domain" description="CARD" evidence="2">
    <location>
        <begin position="1058"/>
        <end position="1149"/>
    </location>
</feature>
<dbReference type="RefSeq" id="XP_035681724.1">
    <property type="nucleotide sequence ID" value="XM_035825831.1"/>
</dbReference>
<dbReference type="Gene3D" id="1.10.533.10">
    <property type="entry name" value="Death Domain, Fas"/>
    <property type="match status" value="1"/>
</dbReference>
<dbReference type="OMA" id="ARRIINQ"/>
<reference evidence="3" key="1">
    <citation type="journal article" date="2020" name="Nat. Ecol. Evol.">
        <title>Deeply conserved synteny resolves early events in vertebrate evolution.</title>
        <authorList>
            <person name="Simakov O."/>
            <person name="Marletaz F."/>
            <person name="Yue J.X."/>
            <person name="O'Connell B."/>
            <person name="Jenkins J."/>
            <person name="Brandt A."/>
            <person name="Calef R."/>
            <person name="Tung C.H."/>
            <person name="Huang T.K."/>
            <person name="Schmutz J."/>
            <person name="Satoh N."/>
            <person name="Yu J.K."/>
            <person name="Putnam N.H."/>
            <person name="Green R.E."/>
            <person name="Rokhsar D.S."/>
        </authorList>
    </citation>
    <scope>NUCLEOTIDE SEQUENCE [LARGE SCALE GENOMIC DNA]</scope>
    <source>
        <strain evidence="3">S238N-H82</strain>
    </source>
</reference>
<proteinExistence type="predicted"/>
<dbReference type="InterPro" id="IPR056564">
    <property type="entry name" value="Ig-like_KY"/>
</dbReference>
<protein>
    <submittedName>
        <fullName evidence="4">Uncharacterized protein LOC118419454</fullName>
    </submittedName>
</protein>
<dbReference type="KEGG" id="bfo:118419454"/>
<dbReference type="GO" id="GO:0005737">
    <property type="term" value="C:cytoplasm"/>
    <property type="evidence" value="ECO:0000318"/>
    <property type="project" value="GO_Central"/>
</dbReference>
<accession>A0A9J7MX18</accession>
<dbReference type="GeneID" id="118419454"/>
<dbReference type="Pfam" id="PF23265">
    <property type="entry name" value="Ig-like_KY"/>
    <property type="match status" value="5"/>
</dbReference>
<dbReference type="Proteomes" id="UP000001554">
    <property type="component" value="Chromosome 7"/>
</dbReference>
<sequence>MGCGSSLDMAKSDNAAKRPLGHGVEDGAGNGTIFSLEGARKLLHKDWMPAVPSENRQGWKKACSICELYDDKPQTTPTPDGLMTYAIVDTNRETKHVIHMPSSETENTVFKDIDDYAVKTPKSMIENFSSLIGHLTEPCTTELEKARVIFRWVTFQDIVNMQFTSEPKEDSPEWHLKEIKEKREFHSALFSQLCSHAGLRYEVVNGYTKGVRCLPGTSLEGTDHRGSWTLVLIDDRWGIIDTSWGSHHMIDDDMEELEEVYSVEEFYFLPDPSRYIISHYPDVDDMQLLPKPISLTDFESHVKCWPDFFSYHLKLLSHHQGLLKTTDGEVTIYIGFRPEDHNKVKFTHHFKMADNGTKWRGVNLDRFVRQSRKKDAVKFVSFPPEKGNFLLDIFVGVEGEKSNKFVCKYMISCAEALSDTANCLVPEWQGNWGPGNQVLEKGVVPISHRSSTITCKDGRAQVHFALSRDLRFSAKLYENSIQDGHLLRNVAHEVRDGVVTFHIANSQVGNCGLVIYAQDAAGEEEGETPPLCSYIVTGGKADIDPFPEVSNGLFGPIEPLFTQRGLSVRPNESAFFETSTGEVDIRIFTKRPLVWSHKLTWETAEEKIDFSNHVFRQTQEEEAQFWLRLPWEGWYRLAVFAEELGHEGSLRNVTNYCVHCTGTKPVCEPFPSVNGDQWGKNVPTFRDLKLSTDSHSDAYIPCRSREVEIRLSSAIRVAFLSQFRHEEKDMSYYMCVRSLDNGNKGAFLVRLPENGQYCLEIFCKEIDDEEPSTDVVNYLIHCESMAPKNVRQFPRVSNACWGPIFPLFTEFHLKLVTHADPLVVCNSGAIRLTFENPNAVALTWTLNHWNNGAEKDCKNYCFVQESAAEENCSTALVLLPLNGYYKFSLYIKDTSYGDKLCCVVNYLFDCMSRVQRCPLLPRPLEDWRPEFRVDQPLTRTLPMGETVRYKVKVPGAYDVVVITSTGFLCHLKQTAAGQWEGQVTVPPDEEDRGKPMTLAAKFSKDDRKFSLLLEYRVGDSSSSVRTVLFETDQKGGTETMVLRKAVDRWQRREAQQGLEEAYQGFLNRFEEAIVADMDPTPVVPRLVRENILTEREELSCRENVILNPPAANRTVVRAVRREGEDAFLAFRDSLQDSSQVEIVKLLQDVIVDQPKDMAVRKKLHDAIRSRNRKRLLTAMEEYRALGLNAEDPILKSAEKALEMLHVRQVLRDAISARRRDPLERALSMAAPHRHDLTDLLEQAELVIASLARLESLRHQILEMNQSTVSEIRSYAHPPPAVERVMSATFLLLGNQESDILDWKSLQALMGKTGQDGLKRRVQLCEQSAITMDTAMKAKLLLEGLDLGVVRDVSAGAAAFYIWVKGLIREVEDAASVQSD</sequence>
<dbReference type="CDD" id="cd01671">
    <property type="entry name" value="CARD"/>
    <property type="match status" value="1"/>
</dbReference>
<dbReference type="SUPFAM" id="SSF54001">
    <property type="entry name" value="Cysteine proteinases"/>
    <property type="match status" value="1"/>
</dbReference>
<keyword evidence="3" id="KW-1185">Reference proteome</keyword>
<dbReference type="InterPro" id="IPR038765">
    <property type="entry name" value="Papain-like_cys_pep_sf"/>
</dbReference>
<evidence type="ECO:0000256" key="1">
    <source>
        <dbReference type="SAM" id="MobiDB-lite"/>
    </source>
</evidence>
<organism evidence="3 4">
    <name type="scientific">Branchiostoma floridae</name>
    <name type="common">Florida lancelet</name>
    <name type="synonym">Amphioxus</name>
    <dbReference type="NCBI Taxonomy" id="7739"/>
    <lineage>
        <taxon>Eukaryota</taxon>
        <taxon>Metazoa</taxon>
        <taxon>Chordata</taxon>
        <taxon>Cephalochordata</taxon>
        <taxon>Leptocardii</taxon>
        <taxon>Amphioxiformes</taxon>
        <taxon>Branchiostomatidae</taxon>
        <taxon>Branchiostoma</taxon>
    </lineage>
</organism>
<reference evidence="4" key="2">
    <citation type="submission" date="2025-08" db="UniProtKB">
        <authorList>
            <consortium name="RefSeq"/>
        </authorList>
    </citation>
    <scope>IDENTIFICATION</scope>
    <source>
        <strain evidence="4">S238N-H82</strain>
        <tissue evidence="4">Testes</tissue>
    </source>
</reference>
<dbReference type="GO" id="GO:0042981">
    <property type="term" value="P:regulation of apoptotic process"/>
    <property type="evidence" value="ECO:0007669"/>
    <property type="project" value="InterPro"/>
</dbReference>
<gene>
    <name evidence="4" type="primary">LOC118419454</name>
</gene>
<feature type="region of interest" description="Disordered" evidence="1">
    <location>
        <begin position="1"/>
        <end position="29"/>
    </location>
</feature>
<evidence type="ECO:0000313" key="3">
    <source>
        <dbReference type="Proteomes" id="UP000001554"/>
    </source>
</evidence>
<dbReference type="OrthoDB" id="6129702at2759"/>
<dbReference type="PANTHER" id="PTHR47020">
    <property type="entry name" value="HILLARIN"/>
    <property type="match status" value="1"/>
</dbReference>
<dbReference type="Gene3D" id="1.20.920.20">
    <property type="match status" value="1"/>
</dbReference>
<dbReference type="PANTHER" id="PTHR47020:SF1">
    <property type="entry name" value="HILLARIN"/>
    <property type="match status" value="1"/>
</dbReference>
<dbReference type="InterPro" id="IPR053041">
    <property type="entry name" value="Transglut-like_Superfamily_Mod"/>
</dbReference>
<dbReference type="InterPro" id="IPR011029">
    <property type="entry name" value="DEATH-like_dom_sf"/>
</dbReference>
<evidence type="ECO:0000313" key="4">
    <source>
        <dbReference type="RefSeq" id="XP_035681724.1"/>
    </source>
</evidence>
<evidence type="ECO:0000259" key="2">
    <source>
        <dbReference type="PROSITE" id="PS50209"/>
    </source>
</evidence>
<dbReference type="SUPFAM" id="SSF47986">
    <property type="entry name" value="DEATH domain"/>
    <property type="match status" value="1"/>
</dbReference>
<dbReference type="PROSITE" id="PS50209">
    <property type="entry name" value="CARD"/>
    <property type="match status" value="1"/>
</dbReference>
<name>A0A9J7MX18_BRAFL</name>